<evidence type="ECO:0000256" key="1">
    <source>
        <dbReference type="ARBA" id="ARBA00001970"/>
    </source>
</evidence>
<comment type="cofactor">
    <cofactor evidence="1">
        <name>heme b</name>
        <dbReference type="ChEBI" id="CHEBI:60344"/>
    </cofactor>
</comment>
<keyword evidence="3" id="KW-0813">Transport</keyword>
<dbReference type="Gene3D" id="1.20.950.20">
    <property type="entry name" value="Transmembrane di-heme cytochromes, Chain C"/>
    <property type="match status" value="1"/>
</dbReference>
<evidence type="ECO:0000256" key="8">
    <source>
        <dbReference type="ARBA" id="ARBA00022982"/>
    </source>
</evidence>
<evidence type="ECO:0000256" key="12">
    <source>
        <dbReference type="ARBA" id="ARBA00037975"/>
    </source>
</evidence>
<dbReference type="GO" id="GO:0022904">
    <property type="term" value="P:respiratory electron transport chain"/>
    <property type="evidence" value="ECO:0007669"/>
    <property type="project" value="InterPro"/>
</dbReference>
<keyword evidence="4" id="KW-1003">Cell membrane</keyword>
<dbReference type="EMBL" id="WNKV01000016">
    <property type="protein sequence ID" value="MTW18285.1"/>
    <property type="molecule type" value="Genomic_DNA"/>
</dbReference>
<evidence type="ECO:0000313" key="15">
    <source>
        <dbReference type="EMBL" id="MTW18285.1"/>
    </source>
</evidence>
<accession>A0A9X4XNA7</accession>
<evidence type="ECO:0000256" key="11">
    <source>
        <dbReference type="ARBA" id="ARBA00023136"/>
    </source>
</evidence>
<dbReference type="GO" id="GO:0005886">
    <property type="term" value="C:plasma membrane"/>
    <property type="evidence" value="ECO:0007669"/>
    <property type="project" value="UniProtKB-SubCell"/>
</dbReference>
<comment type="caution">
    <text evidence="15">The sequence shown here is derived from an EMBL/GenBank/DDBJ whole genome shotgun (WGS) entry which is preliminary data.</text>
</comment>
<comment type="similarity">
    <text evidence="12">Belongs to the cytochrome b561 family.</text>
</comment>
<evidence type="ECO:0000259" key="14">
    <source>
        <dbReference type="Pfam" id="PF01292"/>
    </source>
</evidence>
<dbReference type="RefSeq" id="WP_155480759.1">
    <property type="nucleotide sequence ID" value="NZ_WNKV01000016.1"/>
</dbReference>
<dbReference type="InterPro" id="IPR016174">
    <property type="entry name" value="Di-haem_cyt_TM"/>
</dbReference>
<gene>
    <name evidence="15" type="ORF">GJ689_18960</name>
</gene>
<dbReference type="AlphaFoldDB" id="A0A9X4XNA7"/>
<dbReference type="Proteomes" id="UP000438991">
    <property type="component" value="Unassembled WGS sequence"/>
</dbReference>
<feature type="transmembrane region" description="Helical" evidence="13">
    <location>
        <begin position="12"/>
        <end position="31"/>
    </location>
</feature>
<feature type="transmembrane region" description="Helical" evidence="13">
    <location>
        <begin position="142"/>
        <end position="164"/>
    </location>
</feature>
<evidence type="ECO:0000256" key="7">
    <source>
        <dbReference type="ARBA" id="ARBA00022723"/>
    </source>
</evidence>
<reference evidence="15 16" key="1">
    <citation type="submission" date="2019-11" db="EMBL/GenBank/DDBJ databases">
        <title>Whole-genome sequence of Rhodoplanes serenus DSM 18633, type strain.</title>
        <authorList>
            <person name="Kyndt J.A."/>
            <person name="Meyer T.E."/>
        </authorList>
    </citation>
    <scope>NUCLEOTIDE SEQUENCE [LARGE SCALE GENOMIC DNA]</scope>
    <source>
        <strain evidence="15 16">DSM 18633</strain>
    </source>
</reference>
<evidence type="ECO:0000256" key="3">
    <source>
        <dbReference type="ARBA" id="ARBA00022448"/>
    </source>
</evidence>
<keyword evidence="9 13" id="KW-1133">Transmembrane helix</keyword>
<feature type="transmembrane region" description="Helical" evidence="13">
    <location>
        <begin position="89"/>
        <end position="108"/>
    </location>
</feature>
<proteinExistence type="inferred from homology"/>
<keyword evidence="6 13" id="KW-0812">Transmembrane</keyword>
<dbReference type="InterPro" id="IPR011577">
    <property type="entry name" value="Cyt_b561_bac/Ni-Hgenase"/>
</dbReference>
<feature type="transmembrane region" description="Helical" evidence="13">
    <location>
        <begin position="43"/>
        <end position="64"/>
    </location>
</feature>
<evidence type="ECO:0000256" key="2">
    <source>
        <dbReference type="ARBA" id="ARBA00004651"/>
    </source>
</evidence>
<keyword evidence="8" id="KW-0249">Electron transport</keyword>
<evidence type="ECO:0000256" key="4">
    <source>
        <dbReference type="ARBA" id="ARBA00022475"/>
    </source>
</evidence>
<evidence type="ECO:0000313" key="16">
    <source>
        <dbReference type="Proteomes" id="UP000438991"/>
    </source>
</evidence>
<keyword evidence="7" id="KW-0479">Metal-binding</keyword>
<keyword evidence="11 13" id="KW-0472">Membrane</keyword>
<organism evidence="15 16">
    <name type="scientific">Rhodoplanes serenus</name>
    <dbReference type="NCBI Taxonomy" id="200615"/>
    <lineage>
        <taxon>Bacteria</taxon>
        <taxon>Pseudomonadati</taxon>
        <taxon>Pseudomonadota</taxon>
        <taxon>Alphaproteobacteria</taxon>
        <taxon>Hyphomicrobiales</taxon>
        <taxon>Nitrobacteraceae</taxon>
        <taxon>Rhodoplanes</taxon>
    </lineage>
</organism>
<evidence type="ECO:0000256" key="13">
    <source>
        <dbReference type="SAM" id="Phobius"/>
    </source>
</evidence>
<evidence type="ECO:0000256" key="6">
    <source>
        <dbReference type="ARBA" id="ARBA00022692"/>
    </source>
</evidence>
<dbReference type="PANTHER" id="PTHR30529:SF1">
    <property type="entry name" value="CYTOCHROME B561 HOMOLOG 2"/>
    <property type="match status" value="1"/>
</dbReference>
<name>A0A9X4XNA7_9BRAD</name>
<keyword evidence="10" id="KW-0408">Iron</keyword>
<feature type="domain" description="Cytochrome b561 bacterial/Ni-hydrogenase" evidence="14">
    <location>
        <begin position="5"/>
        <end position="174"/>
    </location>
</feature>
<evidence type="ECO:0000256" key="5">
    <source>
        <dbReference type="ARBA" id="ARBA00022617"/>
    </source>
</evidence>
<dbReference type="Pfam" id="PF01292">
    <property type="entry name" value="Ni_hydr_CYTB"/>
    <property type="match status" value="1"/>
</dbReference>
<dbReference type="InterPro" id="IPR052168">
    <property type="entry name" value="Cytochrome_b561_oxidase"/>
</dbReference>
<dbReference type="GO" id="GO:0009055">
    <property type="term" value="F:electron transfer activity"/>
    <property type="evidence" value="ECO:0007669"/>
    <property type="project" value="InterPro"/>
</dbReference>
<evidence type="ECO:0000256" key="10">
    <source>
        <dbReference type="ARBA" id="ARBA00023004"/>
    </source>
</evidence>
<sequence>MTRSRYDTFTQAIHWFTFIAVVGLFASGLIMEEMARGPAKSQLIGLHISFGVVIMALTAARLGWRLVTPQPDPIPGEPMVQLMAKAMHGTLYALLIAVPFLAMMMVWAKGRTVGIFGLFSVPPMIAPDRDLAEFLGDVHETAVYVLAALAGIHAVAAIVHHVVLKDGAIARMLPFGEPRQS</sequence>
<dbReference type="SUPFAM" id="SSF81342">
    <property type="entry name" value="Transmembrane di-heme cytochromes"/>
    <property type="match status" value="1"/>
</dbReference>
<dbReference type="GO" id="GO:0020037">
    <property type="term" value="F:heme binding"/>
    <property type="evidence" value="ECO:0007669"/>
    <property type="project" value="TreeGrafter"/>
</dbReference>
<comment type="subcellular location">
    <subcellularLocation>
        <location evidence="2">Cell membrane</location>
        <topology evidence="2">Multi-pass membrane protein</topology>
    </subcellularLocation>
</comment>
<evidence type="ECO:0000256" key="9">
    <source>
        <dbReference type="ARBA" id="ARBA00022989"/>
    </source>
</evidence>
<keyword evidence="5" id="KW-0349">Heme</keyword>
<dbReference type="GO" id="GO:0046872">
    <property type="term" value="F:metal ion binding"/>
    <property type="evidence" value="ECO:0007669"/>
    <property type="project" value="UniProtKB-KW"/>
</dbReference>
<protein>
    <submittedName>
        <fullName evidence="15">Cytochrome b</fullName>
    </submittedName>
</protein>
<dbReference type="PANTHER" id="PTHR30529">
    <property type="entry name" value="CYTOCHROME B561"/>
    <property type="match status" value="1"/>
</dbReference>